<sequence length="202" mass="22659">MMKMMLFPALLLLMGAMLTDSSPVAVVKPVASINITITTITNHSSIVPRDVPHSLLLSIQQSINRSSIAPLLNLLNMNQQIGGNNESINETEYCERQLKRLIDTRTSEGGCIFNIECDYDPFRYPALLLRGACKTPYCGKKPQKQCIIDRKRLPVLRYTKLNIEEGKGGYSQRGSSSNDNGSYQWIRSTYQYNSDCRCSNGL</sequence>
<evidence type="ECO:0000313" key="2">
    <source>
        <dbReference type="EnsemblMetazoa" id="Aqu2.1.28246_001"/>
    </source>
</evidence>
<proteinExistence type="predicted"/>
<dbReference type="AlphaFoldDB" id="A0A1X7UKQ4"/>
<keyword evidence="1" id="KW-0732">Signal</keyword>
<dbReference type="EnsemblMetazoa" id="Aqu2.1.28246_001">
    <property type="protein sequence ID" value="Aqu2.1.28246_001"/>
    <property type="gene ID" value="Aqu2.1.28246"/>
</dbReference>
<accession>A0A1X7UKQ4</accession>
<reference evidence="2" key="1">
    <citation type="submission" date="2017-05" db="UniProtKB">
        <authorList>
            <consortium name="EnsemblMetazoa"/>
        </authorList>
    </citation>
    <scope>IDENTIFICATION</scope>
</reference>
<evidence type="ECO:0000256" key="1">
    <source>
        <dbReference type="SAM" id="SignalP"/>
    </source>
</evidence>
<feature type="chain" id="PRO_5010867180" evidence="1">
    <location>
        <begin position="22"/>
        <end position="202"/>
    </location>
</feature>
<protein>
    <submittedName>
        <fullName evidence="2">Uncharacterized protein</fullName>
    </submittedName>
</protein>
<name>A0A1X7UKQ4_AMPQE</name>
<feature type="signal peptide" evidence="1">
    <location>
        <begin position="1"/>
        <end position="21"/>
    </location>
</feature>
<dbReference type="InParanoid" id="A0A1X7UKQ4"/>
<organism evidence="2">
    <name type="scientific">Amphimedon queenslandica</name>
    <name type="common">Sponge</name>
    <dbReference type="NCBI Taxonomy" id="400682"/>
    <lineage>
        <taxon>Eukaryota</taxon>
        <taxon>Metazoa</taxon>
        <taxon>Porifera</taxon>
        <taxon>Demospongiae</taxon>
        <taxon>Heteroscleromorpha</taxon>
        <taxon>Haplosclerida</taxon>
        <taxon>Niphatidae</taxon>
        <taxon>Amphimedon</taxon>
    </lineage>
</organism>